<dbReference type="AlphaFoldDB" id="A0A221SV63"/>
<dbReference type="CDD" id="cd01949">
    <property type="entry name" value="GGDEF"/>
    <property type="match status" value="1"/>
</dbReference>
<feature type="transmembrane region" description="Helical" evidence="1">
    <location>
        <begin position="12"/>
        <end position="32"/>
    </location>
</feature>
<dbReference type="InterPro" id="IPR000160">
    <property type="entry name" value="GGDEF_dom"/>
</dbReference>
<name>A0A221SV63_9DEIO</name>
<organism evidence="3 4">
    <name type="scientific">Deinococcus ficus</name>
    <dbReference type="NCBI Taxonomy" id="317577"/>
    <lineage>
        <taxon>Bacteria</taxon>
        <taxon>Thermotogati</taxon>
        <taxon>Deinococcota</taxon>
        <taxon>Deinococci</taxon>
        <taxon>Deinococcales</taxon>
        <taxon>Deinococcaceae</taxon>
        <taxon>Deinococcus</taxon>
    </lineage>
</organism>
<dbReference type="GO" id="GO:0052621">
    <property type="term" value="F:diguanylate cyclase activity"/>
    <property type="evidence" value="ECO:0007669"/>
    <property type="project" value="TreeGrafter"/>
</dbReference>
<dbReference type="GO" id="GO:1902201">
    <property type="term" value="P:negative regulation of bacterial-type flagellum-dependent cell motility"/>
    <property type="evidence" value="ECO:0007669"/>
    <property type="project" value="TreeGrafter"/>
</dbReference>
<dbReference type="KEGG" id="dfc:DFI_05555"/>
<gene>
    <name evidence="3" type="ORF">DFI_05555</name>
</gene>
<proteinExistence type="predicted"/>
<evidence type="ECO:0000256" key="1">
    <source>
        <dbReference type="SAM" id="Phobius"/>
    </source>
</evidence>
<dbReference type="GO" id="GO:0005886">
    <property type="term" value="C:plasma membrane"/>
    <property type="evidence" value="ECO:0007669"/>
    <property type="project" value="TreeGrafter"/>
</dbReference>
<evidence type="ECO:0000313" key="3">
    <source>
        <dbReference type="EMBL" id="ASN80535.1"/>
    </source>
</evidence>
<feature type="transmembrane region" description="Helical" evidence="1">
    <location>
        <begin position="67"/>
        <end position="85"/>
    </location>
</feature>
<sequence>MTRSAPRTTESALATMFVLTILYQAYFVWLDFRIDKPINAWLNVGGIVFMSGLLISLRLRRLRMSRAAYYTVPFVAFWQAVFLLMGLASPAATPITTYTTHVITVLIAFAFMPLRLAGVLTAVYWAALAAVTLTRSAVDLSTFGDVAYITLLAGFLGTHGRQLYEERRRAETLEDLAHLDVLTELPNRRAMLLALRAREGAAPGAEDPKPDILVLLDIDHFKAVNDGHGHETGDAVLRHVAGLLRAGTRHRDVLCRWGGEEYLLLLVETSLDEATFIVERLLADVRHARPMGLPPVTLSAGLSVWLPPQTAEAAIAHADARLYEAKRAGRDRWAA</sequence>
<dbReference type="Gene3D" id="3.30.70.270">
    <property type="match status" value="1"/>
</dbReference>
<dbReference type="PANTHER" id="PTHR45138:SF24">
    <property type="entry name" value="DIGUANYLATE CYCLASE DGCC-RELATED"/>
    <property type="match status" value="1"/>
</dbReference>
<dbReference type="STRING" id="317577.GCA_000419625_00038"/>
<evidence type="ECO:0000259" key="2">
    <source>
        <dbReference type="PROSITE" id="PS50887"/>
    </source>
</evidence>
<feature type="transmembrane region" description="Helical" evidence="1">
    <location>
        <begin position="38"/>
        <end position="55"/>
    </location>
</feature>
<dbReference type="PANTHER" id="PTHR45138">
    <property type="entry name" value="REGULATORY COMPONENTS OF SENSORY TRANSDUCTION SYSTEM"/>
    <property type="match status" value="1"/>
</dbReference>
<dbReference type="NCBIfam" id="TIGR00254">
    <property type="entry name" value="GGDEF"/>
    <property type="match status" value="1"/>
</dbReference>
<dbReference type="EMBL" id="CP021081">
    <property type="protein sequence ID" value="ASN80535.1"/>
    <property type="molecule type" value="Genomic_DNA"/>
</dbReference>
<keyword evidence="1" id="KW-0812">Transmembrane</keyword>
<dbReference type="Pfam" id="PF00990">
    <property type="entry name" value="GGDEF"/>
    <property type="match status" value="1"/>
</dbReference>
<dbReference type="PROSITE" id="PS50887">
    <property type="entry name" value="GGDEF"/>
    <property type="match status" value="1"/>
</dbReference>
<dbReference type="SUPFAM" id="SSF55073">
    <property type="entry name" value="Nucleotide cyclase"/>
    <property type="match status" value="1"/>
</dbReference>
<dbReference type="FunFam" id="3.30.70.270:FF:000001">
    <property type="entry name" value="Diguanylate cyclase domain protein"/>
    <property type="match status" value="1"/>
</dbReference>
<reference evidence="3 4" key="1">
    <citation type="submission" date="2017-05" db="EMBL/GenBank/DDBJ databases">
        <title>The complete genome sequence of Deinococcus ficus isolated from the rhizosphere of the Ficus religiosa L. in Taiwan.</title>
        <authorList>
            <person name="Wu K.-M."/>
            <person name="Liao T.-L."/>
            <person name="Liu Y.-M."/>
            <person name="Young C.-C."/>
            <person name="Tsai S.-F."/>
        </authorList>
    </citation>
    <scope>NUCLEOTIDE SEQUENCE [LARGE SCALE GENOMIC DNA]</scope>
    <source>
        <strain evidence="3 4">CC-FR2-10</strain>
    </source>
</reference>
<keyword evidence="4" id="KW-1185">Reference proteome</keyword>
<keyword evidence="1" id="KW-0472">Membrane</keyword>
<feature type="domain" description="GGDEF" evidence="2">
    <location>
        <begin position="209"/>
        <end position="335"/>
    </location>
</feature>
<evidence type="ECO:0000313" key="4">
    <source>
        <dbReference type="Proteomes" id="UP000259030"/>
    </source>
</evidence>
<dbReference type="SMART" id="SM00267">
    <property type="entry name" value="GGDEF"/>
    <property type="match status" value="1"/>
</dbReference>
<dbReference type="RefSeq" id="WP_051307610.1">
    <property type="nucleotide sequence ID" value="NZ_CP021081.1"/>
</dbReference>
<keyword evidence="1" id="KW-1133">Transmembrane helix</keyword>
<dbReference type="InterPro" id="IPR029787">
    <property type="entry name" value="Nucleotide_cyclase"/>
</dbReference>
<dbReference type="GO" id="GO:0043709">
    <property type="term" value="P:cell adhesion involved in single-species biofilm formation"/>
    <property type="evidence" value="ECO:0007669"/>
    <property type="project" value="TreeGrafter"/>
</dbReference>
<protein>
    <submittedName>
        <fullName evidence="3">GGDEF domain-containing protein</fullName>
    </submittedName>
</protein>
<dbReference type="InterPro" id="IPR050469">
    <property type="entry name" value="Diguanylate_Cyclase"/>
</dbReference>
<dbReference type="InterPro" id="IPR043128">
    <property type="entry name" value="Rev_trsase/Diguanyl_cyclase"/>
</dbReference>
<accession>A0A221SV63</accession>
<dbReference type="Proteomes" id="UP000259030">
    <property type="component" value="Chromosome"/>
</dbReference>